<dbReference type="SUPFAM" id="SSF53335">
    <property type="entry name" value="S-adenosyl-L-methionine-dependent methyltransferases"/>
    <property type="match status" value="1"/>
</dbReference>
<dbReference type="CDD" id="cd02440">
    <property type="entry name" value="AdoMet_MTases"/>
    <property type="match status" value="1"/>
</dbReference>
<feature type="domain" description="Methyltransferase" evidence="1">
    <location>
        <begin position="7"/>
        <end position="85"/>
    </location>
</feature>
<evidence type="ECO:0000259" key="1">
    <source>
        <dbReference type="Pfam" id="PF13649"/>
    </source>
</evidence>
<gene>
    <name evidence="2" type="ORF">S01H1_69594</name>
</gene>
<dbReference type="InterPro" id="IPR029063">
    <property type="entry name" value="SAM-dependent_MTases_sf"/>
</dbReference>
<dbReference type="AlphaFoldDB" id="X0XCC2"/>
<name>X0XCC2_9ZZZZ</name>
<sequence>HGHGDKVLELGVGTARLAIQLAREGVETWGIDNSPHMLRAAERNVAEEPQEVRGLLHLEQADVRDFQLGEAFGLVYFPSFSFDHILDRGEQLGAL</sequence>
<reference evidence="2" key="1">
    <citation type="journal article" date="2014" name="Front. Microbiol.">
        <title>High frequency of phylogenetically diverse reductive dehalogenase-homologous genes in deep subseafloor sedimentary metagenomes.</title>
        <authorList>
            <person name="Kawai M."/>
            <person name="Futagami T."/>
            <person name="Toyoda A."/>
            <person name="Takaki Y."/>
            <person name="Nishi S."/>
            <person name="Hori S."/>
            <person name="Arai W."/>
            <person name="Tsubouchi T."/>
            <person name="Morono Y."/>
            <person name="Uchiyama I."/>
            <person name="Ito T."/>
            <person name="Fujiyama A."/>
            <person name="Inagaki F."/>
            <person name="Takami H."/>
        </authorList>
    </citation>
    <scope>NUCLEOTIDE SEQUENCE</scope>
    <source>
        <strain evidence="2">Expedition CK06-06</strain>
    </source>
</reference>
<dbReference type="InterPro" id="IPR041698">
    <property type="entry name" value="Methyltransf_25"/>
</dbReference>
<organism evidence="2">
    <name type="scientific">marine sediment metagenome</name>
    <dbReference type="NCBI Taxonomy" id="412755"/>
    <lineage>
        <taxon>unclassified sequences</taxon>
        <taxon>metagenomes</taxon>
        <taxon>ecological metagenomes</taxon>
    </lineage>
</organism>
<dbReference type="EMBL" id="BARS01046218">
    <property type="protein sequence ID" value="GAG40730.1"/>
    <property type="molecule type" value="Genomic_DNA"/>
</dbReference>
<feature type="non-terminal residue" evidence="2">
    <location>
        <position position="1"/>
    </location>
</feature>
<evidence type="ECO:0000313" key="2">
    <source>
        <dbReference type="EMBL" id="GAG40730.1"/>
    </source>
</evidence>
<proteinExistence type="predicted"/>
<comment type="caution">
    <text evidence="2">The sequence shown here is derived from an EMBL/GenBank/DDBJ whole genome shotgun (WGS) entry which is preliminary data.</text>
</comment>
<protein>
    <recommendedName>
        <fullName evidence="1">Methyltransferase domain-containing protein</fullName>
    </recommendedName>
</protein>
<dbReference type="Pfam" id="PF13649">
    <property type="entry name" value="Methyltransf_25"/>
    <property type="match status" value="1"/>
</dbReference>
<dbReference type="Gene3D" id="3.40.50.150">
    <property type="entry name" value="Vaccinia Virus protein VP39"/>
    <property type="match status" value="1"/>
</dbReference>
<accession>X0XCC2</accession>